<dbReference type="Pfam" id="PF00550">
    <property type="entry name" value="PP-binding"/>
    <property type="match status" value="3"/>
</dbReference>
<feature type="domain" description="Carrier" evidence="7">
    <location>
        <begin position="3017"/>
        <end position="3092"/>
    </location>
</feature>
<accession>A0A1Y0IT23</accession>
<dbReference type="GO" id="GO:0005829">
    <property type="term" value="C:cytosol"/>
    <property type="evidence" value="ECO:0007669"/>
    <property type="project" value="TreeGrafter"/>
</dbReference>
<dbReference type="Proteomes" id="UP000195437">
    <property type="component" value="Chromosome"/>
</dbReference>
<dbReference type="FunFam" id="3.30.559.10:FF:000012">
    <property type="entry name" value="Non-ribosomal peptide synthetase"/>
    <property type="match status" value="2"/>
</dbReference>
<sequence length="3389" mass="375357">MIEIYEFPVSFAQQRMWLLDQLTPGNPLYNTPAAVKLTGALDVDRLEASLQEVVARHEVLQTTFELIDGEPLQVVNPARTVALHRIDLQVLPSEAREAELTRLAQEEALHSFDLEKGPLLRTVLVQTGAEEHVLLLNLHHIISDGWSIGVLIREISALYAGEELPELPLQYADYTLWQQEWLEGEVLEEQLAYWEETLGGELAVLALPTDFPRPAETENGGATCRFALPNSVFQKLTELAKGEGATLYMVLLAAFQTLLHRYTGQGDIPVGTPVAGRNREEIEGLIGLFVNTLVMRASVEKTHSFRELLRQVRGVTLDAYAHADVPFEKVVERLQPERSRAYSPLFQVMFMLHNAMTGELALPGVTVEPLKVESGLAKFDLSLMVEEEAGTLHGAFEYRTDLFAAETVQRMAGHFLTLLEEIAERPDAAVGDLPLLSEQELKLLGAWNETAVAYPDTDNVCLHELFERQAEHMPDATAVVMGDVRWTYRELDRRANQVAHLLQKKGVGADTTVGIRMSRSPEQVAALLGVLKAGGAYLPLDPALPAERLRFMEQDGDVAVTLTPELLVASSAEPMEKVESGASADLMAYLLYTSGSTGEPKGVAVPHRAICNHMLWFLQTYGITADDRVLQKTSFGFDASGIEFYAALLSGAQLVLADPEESQDSAYLVKEIAAQGITVLALVPSLLQVMLEEPGMAACTSLRHVFCGGEAMLGELQERFFDRMLHTSLHNLYGPTEACIDATAWTCRRGETYPSGNVPIGRPIQNLQMYVLDDAMQLVPVGVVGELHIGGAGLANGYWKRPELTEAKFVQNPFGDGRLYKTGDLVKYRPDGALEFVGRIDQQLKVRGFRIETGEVEAAILAHSGVREVLVMAKENRLTAYVAGEANLDLDLLKRRLGAKLPEYMVPSAFVLLDIFPRTANGKIDRAQLPVPVVAAAEFIAPRTQQEESIAAIWREVLGVGEISVESNFFELGGYSLLASQVMARVRQQFDVDLPLRKLFDAPTIAGLAAVLEATNKAKALPPLQKVPRDELIPLSFAQERLWFFEQLQKGTAAYHIPSAVRLEGHLDVERLTASLQAIVNRHEALRTTFTEVDGQPKQVVHADMPIELRWIAESEMEAEATRPFDLEAGPLLRAALVQHRETEHTLLLTLHHIAADGWSMGVLIRELTALYGNAAHPLAELPIQYADYASWQREWLQGDTLEAGLAYWKQQLGGTQPVLQLPTDRLRPAVQTYRGAVEHTLLSAELLSAVQQVGEREEATLFMTLLAAFQTLLYRYTGQEDLRVGTPVANRSRVEVEELIGFFVNTLVLRAEVSGTLSFRDLLRQVRETALDAFAHEDVPFEQLVKELQPERDLSHTPLFQTLFVLQNAPREAFELPGLTLTPLDVNSGASKFDLTLSVLETANGLLCHFEYNADLFDAATIKRMAGHFETLLTSIAADANECLGRLNIMTKAEKAQLNAIWELPRAVPSHLCLHQIFETQASRTPDAAAVTYNGVSLTYRELNERANHLGHHLRAKGVGPDQLVGLCTERSPEMIIGLLGILKAGGAYVPLDPAYPAERLKFLLDDANVKLIVTQETLTAALPVHDAELILITDETDTTNPACITSPDHLAYVIYTSGSTGQPKGVLIPHANVARLFTATAPWFGFNEQDVWTLFHSYAFDFSVWEIWGALLYGGRLVIVPYLTSRSPEQFCELLCQEGVTVLNQTPSAFRQLIQAEPTPSALNLRYVIFGGEALEMQSLAPWFERHGDERPQLINMYGITETTVHVTYRPLTKADLSRGSIIGIPIPDLQVRILDSFGQPVPIGIPGELYVGGAGVAQGYLNRPELTAERFAGGFYKTGDLARLLPNGDLEYLGRIDQQVKIRGFRIELGEIESALVQLPQVREAVVTAQNDRLIAYIVPEQGSDPSDLRSCLQHKLPDYMLPSAYITIERLLLTPNGKVDTRALPLPDGGTGTKAYAAPQTDAEQALCAIFQNVLGTTQVGREDNFFELGGDSILCIQVVAQARQHGYELSLQEMFRQPTVRDLAATLQAAHSPAASSEPFSLLAEEDRLLLPSGIVDAYPLTKLQAGMLFHSAASGDASVYHNVNTYHLRAPFDAERLAQTVADLALHHPVLRTSFDLTSYSEPLQLVHREVSIPLDFEDLRHLSSREQEKHIADWFEQEKTSHFDWSQAPLLRLKIHRRTEETFQFSFTEHHAILDGWSVATLITGFFHSYLTGQPLEQTLPLFREYVALESAAVTSDEHKTFWLRQLDEFTFTKVPRLPRTEVQEPQAHGPQLSLNVPLDSNLSDALKQLAHTAGVPLKSVLLAAHLRVLSFICGHQDVTTGVVANGRPEQEGGERALGLFLNTLPIRQQLQGGTWLELIRNTFTAEQETLPYRRYPMMQIQQDHGGHTLFETAFNFTHFHVYSAFEGLPEVEVLDATGIADTNFALSAEFSQNADTGEIGLLLRFDGGEFDQEQITALSGSYTRCFQAMTADAQSRYETCSLLAAKELQQLHDWKNSAPPHPSDLCAHELIAHRAAQTPDKPAVVFEDEQLTYRQLDEHANRLARYLRSCGVGPDTLVGISVERSLEMIIGVLGILKAGGAFVPLDPSYPQERIAYMIEDAGLQLLLTQERFAEKLQHLQAKQSLRLIHLDADWPTISQQPAEPVPNLAGADHLSYVIYTSGSTGKPKGVLLQHKGLSNMALSLHKTFHVDASSRVLQFASFSFDASVSEIFMALVHGGTLYLARQDDLMPGPDLLNTLRQHKITTVTLPPSALAVMEDDNLPDLQTIISAGEACTAELIARWSQGRAFINGYGPSEATCCTSAQEYRNADGTEAVLIGRPFAGVDVYVLDEHGQPVPVGTPGELHVGGNCVGRGYLDRPELTAEKFILQDGELLYKTGDLVRWLPDGRLEYISRRDHQVKIRGFRIETGEIENQLSQHPSVGHAIVLVREDVPGDKRLAAYAVLRDEAHPATADDLRDFLQARLPEYMVPSHILLLDAMPLTPNGKIDRRALPAPMGVRPPGETEYAAPRDLLELELVQLWESLLHIAPVGIRDNFFLLGGHSLLAVRMMAMIQKKWGQDLPFSALSQGGTIEHLAGMLRDGNTQQRSSLIPLQAEGTQPPFFCVHAVGGSVLSYVHLAKLLGTNQPFYGLQSPGLDDDREPFTDITRMAAHYIEELRRVQPYGPYHLGGWSLGGVMAFEMAQQLQLAGEEVELLAIFDSFAPLLHNRRDFPTEASILAGFSEYLAASSGVEIPDGMEEHLYTLSDEDAFRYVLEQSIRQNILPRDIGFKQFYRLYRVFRANLLSVHDYTPQAYGGDITLFKATEFVSIELATKINDEPTMGWGELVQGEITTHHLPGTHFSIVRPPHVEHLAQKLEKVIHSSVSKRSGDRNGKTEKHQG</sequence>
<gene>
    <name evidence="8" type="ORF">CBW65_19690</name>
</gene>
<dbReference type="SUPFAM" id="SSF56801">
    <property type="entry name" value="Acetyl-CoA synthetase-like"/>
    <property type="match status" value="3"/>
</dbReference>
<dbReference type="NCBIfam" id="TIGR01733">
    <property type="entry name" value="AA-adenyl-dom"/>
    <property type="match status" value="3"/>
</dbReference>
<dbReference type="Gene3D" id="2.30.38.10">
    <property type="entry name" value="Luciferase, Domain 3"/>
    <property type="match status" value="1"/>
</dbReference>
<dbReference type="InterPro" id="IPR020806">
    <property type="entry name" value="PKS_PP-bd"/>
</dbReference>
<dbReference type="Pfam" id="PF00668">
    <property type="entry name" value="Condensation"/>
    <property type="match status" value="3"/>
</dbReference>
<keyword evidence="4" id="KW-0597">Phosphoprotein</keyword>
<dbReference type="PROSITE" id="PS00455">
    <property type="entry name" value="AMP_BINDING"/>
    <property type="match status" value="3"/>
</dbReference>
<dbReference type="InterPro" id="IPR020845">
    <property type="entry name" value="AMP-binding_CS"/>
</dbReference>
<dbReference type="Gene3D" id="3.30.559.10">
    <property type="entry name" value="Chloramphenicol acetyltransferase-like domain"/>
    <property type="match status" value="3"/>
</dbReference>
<dbReference type="Gene3D" id="3.30.559.30">
    <property type="entry name" value="Nonribosomal peptide synthetase, condensation domain"/>
    <property type="match status" value="3"/>
</dbReference>
<dbReference type="InterPro" id="IPR023213">
    <property type="entry name" value="CAT-like_dom_sf"/>
</dbReference>
<dbReference type="Pfam" id="PF00501">
    <property type="entry name" value="AMP-binding"/>
    <property type="match status" value="3"/>
</dbReference>
<evidence type="ECO:0000256" key="4">
    <source>
        <dbReference type="ARBA" id="ARBA00022553"/>
    </source>
</evidence>
<evidence type="ECO:0000259" key="7">
    <source>
        <dbReference type="PROSITE" id="PS50075"/>
    </source>
</evidence>
<dbReference type="PROSITE" id="PS50075">
    <property type="entry name" value="CARRIER"/>
    <property type="match status" value="3"/>
</dbReference>
<dbReference type="GO" id="GO:0031177">
    <property type="term" value="F:phosphopantetheine binding"/>
    <property type="evidence" value="ECO:0007669"/>
    <property type="project" value="InterPro"/>
</dbReference>
<dbReference type="Gene3D" id="1.10.1200.10">
    <property type="entry name" value="ACP-like"/>
    <property type="match status" value="3"/>
</dbReference>
<dbReference type="Gene3D" id="3.40.50.1820">
    <property type="entry name" value="alpha/beta hydrolase"/>
    <property type="match status" value="1"/>
</dbReference>
<comment type="cofactor">
    <cofactor evidence="1">
        <name>pantetheine 4'-phosphate</name>
        <dbReference type="ChEBI" id="CHEBI:47942"/>
    </cofactor>
</comment>
<evidence type="ECO:0000256" key="2">
    <source>
        <dbReference type="ARBA" id="ARBA00006432"/>
    </source>
</evidence>
<dbReference type="CDD" id="cd19531">
    <property type="entry name" value="LCL_NRPS-like"/>
    <property type="match status" value="2"/>
</dbReference>
<dbReference type="GO" id="GO:0043041">
    <property type="term" value="P:amino acid activation for nonribosomal peptide biosynthetic process"/>
    <property type="evidence" value="ECO:0007669"/>
    <property type="project" value="TreeGrafter"/>
</dbReference>
<proteinExistence type="inferred from homology"/>
<dbReference type="RefSeq" id="WP_087458306.1">
    <property type="nucleotide sequence ID" value="NZ_CP021434.1"/>
</dbReference>
<reference evidence="9" key="1">
    <citation type="submission" date="2017-05" db="EMBL/GenBank/DDBJ databases">
        <authorList>
            <person name="Sung H."/>
        </authorList>
    </citation>
    <scope>NUCLEOTIDE SEQUENCE [LARGE SCALE GENOMIC DNA]</scope>
    <source>
        <strain evidence="9">AR23208</strain>
    </source>
</reference>
<dbReference type="FunFam" id="2.30.38.10:FF:000001">
    <property type="entry name" value="Non-ribosomal peptide synthetase PvdI"/>
    <property type="match status" value="1"/>
</dbReference>
<dbReference type="Gene3D" id="3.40.50.12780">
    <property type="entry name" value="N-terminal domain of ligase-like"/>
    <property type="match status" value="2"/>
</dbReference>
<dbReference type="OrthoDB" id="9765680at2"/>
<dbReference type="FunFam" id="3.40.50.12780:FF:000012">
    <property type="entry name" value="Non-ribosomal peptide synthetase"/>
    <property type="match status" value="3"/>
</dbReference>
<dbReference type="InterPro" id="IPR045851">
    <property type="entry name" value="AMP-bd_C_sf"/>
</dbReference>
<dbReference type="SUPFAM" id="SSF52777">
    <property type="entry name" value="CoA-dependent acyltransferases"/>
    <property type="match status" value="6"/>
</dbReference>
<organism evidence="8 9">
    <name type="scientific">Tumebacillus avium</name>
    <dbReference type="NCBI Taxonomy" id="1903704"/>
    <lineage>
        <taxon>Bacteria</taxon>
        <taxon>Bacillati</taxon>
        <taxon>Bacillota</taxon>
        <taxon>Bacilli</taxon>
        <taxon>Bacillales</taxon>
        <taxon>Alicyclobacillaceae</taxon>
        <taxon>Tumebacillus</taxon>
    </lineage>
</organism>
<dbReference type="FunFam" id="3.30.559.30:FF:000001">
    <property type="entry name" value="Non-ribosomal peptide synthetase"/>
    <property type="match status" value="1"/>
</dbReference>
<evidence type="ECO:0000313" key="9">
    <source>
        <dbReference type="Proteomes" id="UP000195437"/>
    </source>
</evidence>
<dbReference type="SMART" id="SM00823">
    <property type="entry name" value="PKS_PP"/>
    <property type="match status" value="3"/>
</dbReference>
<evidence type="ECO:0000313" key="8">
    <source>
        <dbReference type="EMBL" id="ARU62956.1"/>
    </source>
</evidence>
<dbReference type="GO" id="GO:0017000">
    <property type="term" value="P:antibiotic biosynthetic process"/>
    <property type="evidence" value="ECO:0007669"/>
    <property type="project" value="UniProtKB-KW"/>
</dbReference>
<dbReference type="Pfam" id="PF13193">
    <property type="entry name" value="AMP-binding_C"/>
    <property type="match status" value="3"/>
</dbReference>
<dbReference type="CDD" id="cd05930">
    <property type="entry name" value="A_NRPS"/>
    <property type="match status" value="1"/>
</dbReference>
<name>A0A1Y0IT23_9BACL</name>
<feature type="domain" description="Carrier" evidence="7">
    <location>
        <begin position="1962"/>
        <end position="2036"/>
    </location>
</feature>
<dbReference type="PANTHER" id="PTHR45527">
    <property type="entry name" value="NONRIBOSOMAL PEPTIDE SYNTHETASE"/>
    <property type="match status" value="1"/>
</dbReference>
<keyword evidence="6" id="KW-0045">Antibiotic biosynthesis</keyword>
<dbReference type="SUPFAM" id="SSF53474">
    <property type="entry name" value="alpha/beta-Hydrolases"/>
    <property type="match status" value="1"/>
</dbReference>
<keyword evidence="9" id="KW-1185">Reference proteome</keyword>
<dbReference type="InterPro" id="IPR009081">
    <property type="entry name" value="PP-bd_ACP"/>
</dbReference>
<dbReference type="Gene3D" id="3.40.50.980">
    <property type="match status" value="2"/>
</dbReference>
<comment type="similarity">
    <text evidence="2">Belongs to the ATP-dependent AMP-binding enzyme family.</text>
</comment>
<dbReference type="PROSITE" id="PS00012">
    <property type="entry name" value="PHOSPHOPANTETHEINE"/>
    <property type="match status" value="1"/>
</dbReference>
<dbReference type="InterPro" id="IPR006162">
    <property type="entry name" value="Ppantetheine_attach_site"/>
</dbReference>
<dbReference type="KEGG" id="tum:CBW65_19690"/>
<dbReference type="FunFam" id="3.40.50.980:FF:000001">
    <property type="entry name" value="Non-ribosomal peptide synthetase"/>
    <property type="match status" value="1"/>
</dbReference>
<evidence type="ECO:0000256" key="5">
    <source>
        <dbReference type="ARBA" id="ARBA00022598"/>
    </source>
</evidence>
<dbReference type="SUPFAM" id="SSF47336">
    <property type="entry name" value="ACP-like"/>
    <property type="match status" value="3"/>
</dbReference>
<evidence type="ECO:0000256" key="6">
    <source>
        <dbReference type="ARBA" id="ARBA00023194"/>
    </source>
</evidence>
<dbReference type="InterPro" id="IPR029058">
    <property type="entry name" value="AB_hydrolase_fold"/>
</dbReference>
<dbReference type="Pfam" id="PF00975">
    <property type="entry name" value="Thioesterase"/>
    <property type="match status" value="1"/>
</dbReference>
<feature type="domain" description="Carrier" evidence="7">
    <location>
        <begin position="941"/>
        <end position="1016"/>
    </location>
</feature>
<dbReference type="GO" id="GO:0072330">
    <property type="term" value="P:monocarboxylic acid biosynthetic process"/>
    <property type="evidence" value="ECO:0007669"/>
    <property type="project" value="UniProtKB-ARBA"/>
</dbReference>
<dbReference type="PANTHER" id="PTHR45527:SF14">
    <property type="entry name" value="PLIPASTATIN SYNTHASE SUBUNIT B"/>
    <property type="match status" value="1"/>
</dbReference>
<dbReference type="FunFam" id="3.30.300.30:FF:000010">
    <property type="entry name" value="Enterobactin synthetase component F"/>
    <property type="match status" value="1"/>
</dbReference>
<dbReference type="InterPro" id="IPR025110">
    <property type="entry name" value="AMP-bd_C"/>
</dbReference>
<dbReference type="FunFam" id="3.40.50.980:FF:000002">
    <property type="entry name" value="Enterobactin synthetase component F"/>
    <property type="match status" value="2"/>
</dbReference>
<dbReference type="InterPro" id="IPR001242">
    <property type="entry name" value="Condensation_dom"/>
</dbReference>
<keyword evidence="3" id="KW-0596">Phosphopantetheine</keyword>
<dbReference type="FunFam" id="1.10.1200.10:FF:000016">
    <property type="entry name" value="Non-ribosomal peptide synthase"/>
    <property type="match status" value="2"/>
</dbReference>
<evidence type="ECO:0000256" key="3">
    <source>
        <dbReference type="ARBA" id="ARBA00022450"/>
    </source>
</evidence>
<dbReference type="NCBIfam" id="NF003417">
    <property type="entry name" value="PRK04813.1"/>
    <property type="match status" value="3"/>
</dbReference>
<dbReference type="Gene3D" id="3.30.300.30">
    <property type="match status" value="3"/>
</dbReference>
<dbReference type="GO" id="GO:0044550">
    <property type="term" value="P:secondary metabolite biosynthetic process"/>
    <property type="evidence" value="ECO:0007669"/>
    <property type="project" value="UniProtKB-ARBA"/>
</dbReference>
<dbReference type="InterPro" id="IPR042099">
    <property type="entry name" value="ANL_N_sf"/>
</dbReference>
<evidence type="ECO:0000256" key="1">
    <source>
        <dbReference type="ARBA" id="ARBA00001957"/>
    </source>
</evidence>
<dbReference type="EMBL" id="CP021434">
    <property type="protein sequence ID" value="ARU62956.1"/>
    <property type="molecule type" value="Genomic_DNA"/>
</dbReference>
<dbReference type="GO" id="GO:0008610">
    <property type="term" value="P:lipid biosynthetic process"/>
    <property type="evidence" value="ECO:0007669"/>
    <property type="project" value="UniProtKB-ARBA"/>
</dbReference>
<dbReference type="CDD" id="cd17643">
    <property type="entry name" value="A_NRPS_Cytc1-like"/>
    <property type="match status" value="1"/>
</dbReference>
<dbReference type="GO" id="GO:0016874">
    <property type="term" value="F:ligase activity"/>
    <property type="evidence" value="ECO:0007669"/>
    <property type="project" value="UniProtKB-KW"/>
</dbReference>
<dbReference type="InterPro" id="IPR001031">
    <property type="entry name" value="Thioesterase"/>
</dbReference>
<dbReference type="InterPro" id="IPR010071">
    <property type="entry name" value="AA_adenyl_dom"/>
</dbReference>
<dbReference type="InterPro" id="IPR000873">
    <property type="entry name" value="AMP-dep_synth/lig_dom"/>
</dbReference>
<protein>
    <recommendedName>
        <fullName evidence="7">Carrier domain-containing protein</fullName>
    </recommendedName>
</protein>
<dbReference type="InterPro" id="IPR036736">
    <property type="entry name" value="ACP-like_sf"/>
</dbReference>
<keyword evidence="5" id="KW-0436">Ligase</keyword>